<feature type="region of interest" description="Disordered" evidence="1">
    <location>
        <begin position="1"/>
        <end position="24"/>
    </location>
</feature>
<gene>
    <name evidence="2" type="ORF">C7S16_0641</name>
</gene>
<dbReference type="AlphaFoldDB" id="A0AAW9D534"/>
<evidence type="ECO:0000256" key="1">
    <source>
        <dbReference type="SAM" id="MobiDB-lite"/>
    </source>
</evidence>
<sequence length="75" mass="8359">MAPHFRKRPNQALNPGFRAQNEPIERVPNPSNLAFEFAFVDSILPDELPIGNNLNGTLCHGSKTPDGRRSVCKRC</sequence>
<proteinExistence type="predicted"/>
<accession>A0AAW9D534</accession>
<name>A0AAW9D534_BURTH</name>
<comment type="caution">
    <text evidence="2">The sequence shown here is derived from an EMBL/GenBank/DDBJ whole genome shotgun (WGS) entry which is preliminary data.</text>
</comment>
<dbReference type="Proteomes" id="UP001272137">
    <property type="component" value="Unassembled WGS sequence"/>
</dbReference>
<evidence type="ECO:0000313" key="3">
    <source>
        <dbReference type="Proteomes" id="UP001272137"/>
    </source>
</evidence>
<protein>
    <submittedName>
        <fullName evidence="2">Uncharacterized protein</fullName>
    </submittedName>
</protein>
<evidence type="ECO:0000313" key="2">
    <source>
        <dbReference type="EMBL" id="MDW9257050.1"/>
    </source>
</evidence>
<organism evidence="2 3">
    <name type="scientific">Burkholderia thailandensis</name>
    <dbReference type="NCBI Taxonomy" id="57975"/>
    <lineage>
        <taxon>Bacteria</taxon>
        <taxon>Pseudomonadati</taxon>
        <taxon>Pseudomonadota</taxon>
        <taxon>Betaproteobacteria</taxon>
        <taxon>Burkholderiales</taxon>
        <taxon>Burkholderiaceae</taxon>
        <taxon>Burkholderia</taxon>
        <taxon>pseudomallei group</taxon>
    </lineage>
</organism>
<reference evidence="2" key="1">
    <citation type="submission" date="2018-08" db="EMBL/GenBank/DDBJ databases">
        <title>Identification of Burkholderia cepacia strains that express a Burkholderia pseudomallei-like capsular polysaccharide.</title>
        <authorList>
            <person name="Burtnick M.N."/>
            <person name="Vongsouvath M."/>
            <person name="Newton P."/>
            <person name="Wuthiekanun V."/>
            <person name="Limmathurotsakul D."/>
            <person name="Brett P.J."/>
            <person name="Chantratita N."/>
            <person name="Dance D.A."/>
        </authorList>
    </citation>
    <scope>NUCLEOTIDE SEQUENCE</scope>
    <source>
        <strain evidence="2">SBXCC001</strain>
    </source>
</reference>
<dbReference type="EMBL" id="QXCT01000002">
    <property type="protein sequence ID" value="MDW9257050.1"/>
    <property type="molecule type" value="Genomic_DNA"/>
</dbReference>